<sequence>MDFFRNRAILFFAFLLFVFKVFPQDTLQTVIARQGDGIYSLLRKQGIDPTKHYREFIELNRESLGVDDQLLVDKAYRIPSVKVDSLTVVDSIQKISKDLKPVDGVEYSIFGPEHSLVLNVSDKLEGAVYYLVSGHGGPDPGAVEQYDGKIIAEDEYAYDVTLRLAKELLANGAKVYIIVRDPDDGIRDQMALEIDRDEVVYPNEVIPLNQLSRLEQRVEVVNELYKEHTGHYQRLIVTHVDSRSEGTNIDVFFYYHEDSKNGQRLAENIHKTFHDKYATYQPNRDYLGTFSDRSNLYLVKKTLPAMVYIELGNIRNKKDQKRILDPENRQALAKWIAEGVMLDFDTK</sequence>
<dbReference type="AlphaFoldDB" id="A0AAE3ETI3"/>
<dbReference type="InterPro" id="IPR002508">
    <property type="entry name" value="MurNAc-LAA_cat"/>
</dbReference>
<comment type="catalytic activity">
    <reaction evidence="1">
        <text>Hydrolyzes the link between N-acetylmuramoyl residues and L-amino acid residues in certain cell-wall glycopeptides.</text>
        <dbReference type="EC" id="3.5.1.28"/>
    </reaction>
</comment>
<dbReference type="Proteomes" id="UP001200642">
    <property type="component" value="Unassembled WGS sequence"/>
</dbReference>
<dbReference type="Gene3D" id="3.40.630.40">
    <property type="entry name" value="Zn-dependent exopeptidases"/>
    <property type="match status" value="1"/>
</dbReference>
<dbReference type="EC" id="3.5.1.28" evidence="2"/>
<keyword evidence="3" id="KW-0378">Hydrolase</keyword>
<dbReference type="Pfam" id="PF01520">
    <property type="entry name" value="Amidase_3"/>
    <property type="match status" value="1"/>
</dbReference>
<dbReference type="RefSeq" id="WP_317901074.1">
    <property type="nucleotide sequence ID" value="NZ_JAIRBC010000004.1"/>
</dbReference>
<keyword evidence="6" id="KW-1185">Reference proteome</keyword>
<dbReference type="CDD" id="cd02696">
    <property type="entry name" value="MurNAc-LAA"/>
    <property type="match status" value="1"/>
</dbReference>
<protein>
    <recommendedName>
        <fullName evidence="2">N-acetylmuramoyl-L-alanine amidase</fullName>
        <ecNumber evidence="2">3.5.1.28</ecNumber>
    </recommendedName>
</protein>
<gene>
    <name evidence="5" type="ORF">K8352_04190</name>
</gene>
<evidence type="ECO:0000259" key="4">
    <source>
        <dbReference type="SMART" id="SM00646"/>
    </source>
</evidence>
<evidence type="ECO:0000313" key="6">
    <source>
        <dbReference type="Proteomes" id="UP001200642"/>
    </source>
</evidence>
<evidence type="ECO:0000256" key="1">
    <source>
        <dbReference type="ARBA" id="ARBA00001561"/>
    </source>
</evidence>
<dbReference type="GO" id="GO:0008745">
    <property type="term" value="F:N-acetylmuramoyl-L-alanine amidase activity"/>
    <property type="evidence" value="ECO:0007669"/>
    <property type="project" value="UniProtKB-EC"/>
</dbReference>
<organism evidence="5 6">
    <name type="scientific">Cerina litoralis</name>
    <dbReference type="NCBI Taxonomy" id="2874477"/>
    <lineage>
        <taxon>Bacteria</taxon>
        <taxon>Pseudomonadati</taxon>
        <taxon>Bacteroidota</taxon>
        <taxon>Flavobacteriia</taxon>
        <taxon>Flavobacteriales</taxon>
        <taxon>Flavobacteriaceae</taxon>
        <taxon>Cerina</taxon>
    </lineage>
</organism>
<comment type="caution">
    <text evidence="5">The sequence shown here is derived from an EMBL/GenBank/DDBJ whole genome shotgun (WGS) entry which is preliminary data.</text>
</comment>
<reference evidence="5" key="1">
    <citation type="submission" date="2023-02" db="EMBL/GenBank/DDBJ databases">
        <title>Genome of Flavobacteriaceae gen. nov. sp. strain F89.</title>
        <authorList>
            <person name="Wang Y."/>
        </authorList>
    </citation>
    <scope>NUCLEOTIDE SEQUENCE</scope>
    <source>
        <strain evidence="5">F89</strain>
    </source>
</reference>
<dbReference type="EMBL" id="JAIRBC010000004">
    <property type="protein sequence ID" value="MCG2459934.1"/>
    <property type="molecule type" value="Genomic_DNA"/>
</dbReference>
<evidence type="ECO:0000256" key="2">
    <source>
        <dbReference type="ARBA" id="ARBA00011901"/>
    </source>
</evidence>
<dbReference type="SUPFAM" id="SSF53187">
    <property type="entry name" value="Zn-dependent exopeptidases"/>
    <property type="match status" value="1"/>
</dbReference>
<dbReference type="GO" id="GO:0030288">
    <property type="term" value="C:outer membrane-bounded periplasmic space"/>
    <property type="evidence" value="ECO:0007669"/>
    <property type="project" value="TreeGrafter"/>
</dbReference>
<dbReference type="GO" id="GO:0009253">
    <property type="term" value="P:peptidoglycan catabolic process"/>
    <property type="evidence" value="ECO:0007669"/>
    <property type="project" value="InterPro"/>
</dbReference>
<accession>A0AAE3ETI3</accession>
<dbReference type="PANTHER" id="PTHR30404:SF0">
    <property type="entry name" value="N-ACETYLMURAMOYL-L-ALANINE AMIDASE AMIC"/>
    <property type="match status" value="1"/>
</dbReference>
<dbReference type="InterPro" id="IPR050695">
    <property type="entry name" value="N-acetylmuramoyl_amidase_3"/>
</dbReference>
<name>A0AAE3ETI3_9FLAO</name>
<evidence type="ECO:0000313" key="5">
    <source>
        <dbReference type="EMBL" id="MCG2459934.1"/>
    </source>
</evidence>
<evidence type="ECO:0000256" key="3">
    <source>
        <dbReference type="ARBA" id="ARBA00022801"/>
    </source>
</evidence>
<dbReference type="PANTHER" id="PTHR30404">
    <property type="entry name" value="N-ACETYLMURAMOYL-L-ALANINE AMIDASE"/>
    <property type="match status" value="1"/>
</dbReference>
<dbReference type="SMART" id="SM00646">
    <property type="entry name" value="Ami_3"/>
    <property type="match status" value="1"/>
</dbReference>
<proteinExistence type="predicted"/>
<feature type="domain" description="MurNAc-LAA" evidence="4">
    <location>
        <begin position="232"/>
        <end position="341"/>
    </location>
</feature>